<evidence type="ECO:0000256" key="1">
    <source>
        <dbReference type="SAM" id="Coils"/>
    </source>
</evidence>
<feature type="compositionally biased region" description="Polar residues" evidence="2">
    <location>
        <begin position="1564"/>
        <end position="1598"/>
    </location>
</feature>
<dbReference type="Proteomes" id="UP000738325">
    <property type="component" value="Unassembled WGS sequence"/>
</dbReference>
<feature type="region of interest" description="Disordered" evidence="2">
    <location>
        <begin position="378"/>
        <end position="453"/>
    </location>
</feature>
<feature type="compositionally biased region" description="Low complexity" evidence="2">
    <location>
        <begin position="1624"/>
        <end position="1636"/>
    </location>
</feature>
<feature type="region of interest" description="Disordered" evidence="2">
    <location>
        <begin position="1705"/>
        <end position="1772"/>
    </location>
</feature>
<feature type="compositionally biased region" description="Low complexity" evidence="2">
    <location>
        <begin position="1279"/>
        <end position="1305"/>
    </location>
</feature>
<feature type="compositionally biased region" description="Polar residues" evidence="2">
    <location>
        <begin position="1429"/>
        <end position="1447"/>
    </location>
</feature>
<feature type="compositionally biased region" description="Polar residues" evidence="2">
    <location>
        <begin position="1396"/>
        <end position="1406"/>
    </location>
</feature>
<evidence type="ECO:0000256" key="3">
    <source>
        <dbReference type="SAM" id="Phobius"/>
    </source>
</evidence>
<feature type="region of interest" description="Disordered" evidence="2">
    <location>
        <begin position="1830"/>
        <end position="1850"/>
    </location>
</feature>
<feature type="compositionally biased region" description="Low complexity" evidence="2">
    <location>
        <begin position="1153"/>
        <end position="1168"/>
    </location>
</feature>
<feature type="compositionally biased region" description="Basic and acidic residues" evidence="2">
    <location>
        <begin position="1096"/>
        <end position="1107"/>
    </location>
</feature>
<evidence type="ECO:0000256" key="2">
    <source>
        <dbReference type="SAM" id="MobiDB-lite"/>
    </source>
</evidence>
<feature type="compositionally biased region" description="Polar residues" evidence="2">
    <location>
        <begin position="668"/>
        <end position="679"/>
    </location>
</feature>
<feature type="compositionally biased region" description="Polar residues" evidence="2">
    <location>
        <begin position="900"/>
        <end position="915"/>
    </location>
</feature>
<comment type="caution">
    <text evidence="4">The sequence shown here is derived from an EMBL/GenBank/DDBJ whole genome shotgun (WGS) entry which is preliminary data.</text>
</comment>
<feature type="compositionally biased region" description="Basic and acidic residues" evidence="2">
    <location>
        <begin position="409"/>
        <end position="419"/>
    </location>
</feature>
<feature type="region of interest" description="Disordered" evidence="2">
    <location>
        <begin position="1319"/>
        <end position="1466"/>
    </location>
</feature>
<feature type="compositionally biased region" description="Low complexity" evidence="2">
    <location>
        <begin position="340"/>
        <end position="353"/>
    </location>
</feature>
<feature type="transmembrane region" description="Helical" evidence="3">
    <location>
        <begin position="165"/>
        <end position="188"/>
    </location>
</feature>
<feature type="transmembrane region" description="Helical" evidence="3">
    <location>
        <begin position="208"/>
        <end position="232"/>
    </location>
</feature>
<feature type="compositionally biased region" description="Basic and acidic residues" evidence="2">
    <location>
        <begin position="1453"/>
        <end position="1466"/>
    </location>
</feature>
<keyword evidence="3" id="KW-1133">Transmembrane helix</keyword>
<keyword evidence="3" id="KW-0812">Transmembrane</keyword>
<feature type="region of interest" description="Disordered" evidence="2">
    <location>
        <begin position="650"/>
        <end position="679"/>
    </location>
</feature>
<feature type="compositionally biased region" description="Low complexity" evidence="2">
    <location>
        <begin position="1705"/>
        <end position="1738"/>
    </location>
</feature>
<feature type="compositionally biased region" description="Low complexity" evidence="2">
    <location>
        <begin position="980"/>
        <end position="991"/>
    </location>
</feature>
<gene>
    <name evidence="4" type="ORF">BGZ99_006814</name>
</gene>
<feature type="compositionally biased region" description="Basic and acidic residues" evidence="2">
    <location>
        <begin position="1264"/>
        <end position="1276"/>
    </location>
</feature>
<feature type="region of interest" description="Disordered" evidence="2">
    <location>
        <begin position="1027"/>
        <end position="1054"/>
    </location>
</feature>
<feature type="compositionally biased region" description="Low complexity" evidence="2">
    <location>
        <begin position="1385"/>
        <end position="1395"/>
    </location>
</feature>
<feature type="region of interest" description="Disordered" evidence="2">
    <location>
        <begin position="334"/>
        <end position="355"/>
    </location>
</feature>
<feature type="compositionally biased region" description="Basic and acidic residues" evidence="2">
    <location>
        <begin position="1232"/>
        <end position="1246"/>
    </location>
</feature>
<proteinExistence type="predicted"/>
<feature type="compositionally biased region" description="Low complexity" evidence="2">
    <location>
        <begin position="830"/>
        <end position="840"/>
    </location>
</feature>
<protein>
    <submittedName>
        <fullName evidence="4">Uncharacterized protein</fullName>
    </submittedName>
</protein>
<evidence type="ECO:0000313" key="5">
    <source>
        <dbReference type="Proteomes" id="UP000738325"/>
    </source>
</evidence>
<feature type="region of interest" description="Disordered" evidence="2">
    <location>
        <begin position="1083"/>
        <end position="1305"/>
    </location>
</feature>
<feature type="compositionally biased region" description="Polar residues" evidence="2">
    <location>
        <begin position="1031"/>
        <end position="1041"/>
    </location>
</feature>
<feature type="region of interest" description="Disordered" evidence="2">
    <location>
        <begin position="1562"/>
        <end position="1684"/>
    </location>
</feature>
<dbReference type="EMBL" id="JAAAIP010000470">
    <property type="protein sequence ID" value="KAG0316594.1"/>
    <property type="molecule type" value="Genomic_DNA"/>
</dbReference>
<feature type="compositionally biased region" description="Low complexity" evidence="2">
    <location>
        <begin position="1754"/>
        <end position="1763"/>
    </location>
</feature>
<sequence>MLAYILYKESMAGAYIAPEPIIDNASIVDPSPSYFPLNISFLDMSYSQKWDVTNQPQPVAPNALYYVLSLKPLSLYSREDQLFLFALRIVLKFAQCGLLASLLLLNTYWCGHVEALVDEGDFMSRTEVYLFYFLTGFALVFPIGTLLGIGYITHDWTKAYKVSDLFLLLPGLGVIIGYTLTCIRLRSLERDSRNVNGDETFTTMQLSYYIYCVYWLIGSMICILILGVLYEFRLVLPEYFPVLAQAVKDFQGALWSTLLIMIYPAAMFLLYPSVDVLTTTENDPSSRFQKRVRRTIMDAKRLRDNMYLGNGSMSGIESGDHSSLHGLTAQSGLVHPLDNSQSQTSQSQRYSYYEPMRRERMGSITAMVNEMQLIREEDDGNGSIEMVQNPTTRKPGQDDTTDAHTNGRSSKEDLRDRSLGDQSRGAGVAEGNNKSSRDRDPRRNSGSPSNFYRDVKDVEVMKKWITQHEELDRAGIISSLEETIRPDQRTWSNNGNDNLLATNITTSAPISDDLTTLVHPHLDHPATHSSTTHPNNNINNDVSPATATAAAAAAAAAAAVITTPKPVAAPLAGILKTRNSTQNPFDHPSGIPSFHRGSMIPPNSPAPAIGVRTSSILGAQQTLAGPRKNNEYSLVKRRISNSSNASAGLNLGASASMPDSTIEPPLLSPTSQQRRSNVTARVDAGALALVAQQQQQQQRISKPRSSLENDYFSIRKSSFESGSTPTTPPPPLPYEPQAQGFQPLELSMSPTMTGFLMADPYPSAGSRVLVDGDGDQDQGSGGTRSNATEDESGRKSGSPSSKMYKAPPPPIPTDAVNAKSAAFGSGGGTVPTTPTTPLGVRPRRSVDTVVDPQFLEMAKRMYEDHVVPEHIVRTAAMSAAASPALASSTSAGPAQVGMPSATSPYPSRSDFNLSSVPPPRQQPQPDQTPGSSSTTFQHIASLPTKSPHRIRETFESKVSQGGSGPSLLPGHGVATPPSPASSASPTIASATTLPRPLTPAWYETKNIFASTNDVLNHYNAVMRAGSHHKQQLLQPGGNNQPYFHADGVGPMDDVPQAAHVHNQQLLSPQTPSPRQQHLHLPLQQQEGEQQQQQQQQRKESRRSRETLKTQSRMGSADSFGVIRQRPGSDGGNGGTKDDAGRSTTARQEFQDGSQHQRQQQQQQSASRSGPSHHQLSPAMDRHSFMMPSEPLSTYSTWTGELSDVTNTSGEVSVGAFGDRKQHVLSQELSQQQHHEQQRRKSGEKTDMYPQSSSSHNGASGSSLGDDHDSKDRDVRKSQASAYSMGSSFGASSSSRQSAGAFSEYSNNSGSIILSAALSSVGQPTTGANSSNSGSGSGGTPPGSQKHSSGSFKKRRSNSGSGRVSLTGGSGSFSGSGNSHAQPSPATTVAAATEATISSPVRTNNMRLSAFGPTEDDIDIPEPSYGRASQRGSELQLLESTSGLTPNLGSAGREFSRGDTDPRGSQELERKIQQEWMDRRAAVKKDSKSRLEQLHKEQEILDEQRRFLREQQQVPLSSTRGDATLEEPYALNSVYLKSTPEDLEQFGSSSSAANAAYPLLRAESTGKSSVPTTSPGDSIISAPTPSFSATQSWMATSLGATEPPSPSPNSQQLAGTFPHYGSGGASSSTSSRSGASSRNKEREEEGFEFGQGDMDEDANPLIQSSASYALHRKKSLQQQQQPSSALLHYDSIDSIATVRAHQYNPQQQPYQRNPIQSSSSSIQSRSSSPSSPSPMSQRPLYAQFHPQPAGIYTSQQQQQQQQQQPLSPRASITVVGPSQYRIIPDDMTRDAESAASMAALVPSSNASRSLSPINRTSSRLTNLTSGESEYMWESAELSTQRWEMMDSGSRN</sequence>
<evidence type="ECO:0000313" key="4">
    <source>
        <dbReference type="EMBL" id="KAG0316594.1"/>
    </source>
</evidence>
<feature type="region of interest" description="Disordered" evidence="2">
    <location>
        <begin position="714"/>
        <end position="738"/>
    </location>
</feature>
<keyword evidence="5" id="KW-1185">Reference proteome</keyword>
<feature type="transmembrane region" description="Helical" evidence="3">
    <location>
        <begin position="129"/>
        <end position="153"/>
    </location>
</feature>
<organism evidence="4 5">
    <name type="scientific">Dissophora globulifera</name>
    <dbReference type="NCBI Taxonomy" id="979702"/>
    <lineage>
        <taxon>Eukaryota</taxon>
        <taxon>Fungi</taxon>
        <taxon>Fungi incertae sedis</taxon>
        <taxon>Mucoromycota</taxon>
        <taxon>Mortierellomycotina</taxon>
        <taxon>Mortierellomycetes</taxon>
        <taxon>Mortierellales</taxon>
        <taxon>Mortierellaceae</taxon>
        <taxon>Dissophora</taxon>
    </lineage>
</organism>
<feature type="compositionally biased region" description="Low complexity" evidence="2">
    <location>
        <begin position="1319"/>
        <end position="1333"/>
    </location>
</feature>
<feature type="region of interest" description="Disordered" evidence="2">
    <location>
        <begin position="887"/>
        <end position="991"/>
    </location>
</feature>
<accession>A0A9P6RG41</accession>
<feature type="compositionally biased region" description="Low complexity" evidence="2">
    <location>
        <begin position="1083"/>
        <end position="1095"/>
    </location>
</feature>
<name>A0A9P6RG41_9FUNG</name>
<keyword evidence="3" id="KW-0472">Membrane</keyword>
<dbReference type="OrthoDB" id="2440932at2759"/>
<feature type="compositionally biased region" description="Low complexity" evidence="2">
    <location>
        <begin position="1251"/>
        <end position="1263"/>
    </location>
</feature>
<feature type="compositionally biased region" description="Polar residues" evidence="2">
    <location>
        <begin position="1141"/>
        <end position="1152"/>
    </location>
</feature>
<feature type="compositionally biased region" description="Polar residues" evidence="2">
    <location>
        <begin position="1190"/>
        <end position="1210"/>
    </location>
</feature>
<feature type="region of interest" description="Disordered" evidence="2">
    <location>
        <begin position="766"/>
        <end position="843"/>
    </location>
</feature>
<reference evidence="4" key="1">
    <citation type="journal article" date="2020" name="Fungal Divers.">
        <title>Resolving the Mortierellaceae phylogeny through synthesis of multi-gene phylogenetics and phylogenomics.</title>
        <authorList>
            <person name="Vandepol N."/>
            <person name="Liber J."/>
            <person name="Desiro A."/>
            <person name="Na H."/>
            <person name="Kennedy M."/>
            <person name="Barry K."/>
            <person name="Grigoriev I.V."/>
            <person name="Miller A.N."/>
            <person name="O'Donnell K."/>
            <person name="Stajich J.E."/>
            <person name="Bonito G."/>
        </authorList>
    </citation>
    <scope>NUCLEOTIDE SEQUENCE</scope>
    <source>
        <strain evidence="4">REB-010B</strain>
    </source>
</reference>
<keyword evidence="1" id="KW-0175">Coiled coil</keyword>
<feature type="coiled-coil region" evidence="1">
    <location>
        <begin position="1483"/>
        <end position="1510"/>
    </location>
</feature>